<name>A0A1I5C6L9_9FIRM</name>
<keyword evidence="1 7" id="KW-1003">Cell membrane</keyword>
<dbReference type="GO" id="GO:0008932">
    <property type="term" value="F:lytic endotransglycosylase activity"/>
    <property type="evidence" value="ECO:0007669"/>
    <property type="project" value="UniProtKB-UniRule"/>
</dbReference>
<comment type="function">
    <text evidence="7">Functions as a peptidoglycan terminase that cleaves nascent peptidoglycan strands endolytically to terminate their elongation.</text>
</comment>
<proteinExistence type="inferred from homology"/>
<comment type="similarity">
    <text evidence="7">Belongs to the transglycosylase MltG family.</text>
</comment>
<evidence type="ECO:0000256" key="3">
    <source>
        <dbReference type="ARBA" id="ARBA00022989"/>
    </source>
</evidence>
<evidence type="ECO:0000256" key="6">
    <source>
        <dbReference type="ARBA" id="ARBA00023316"/>
    </source>
</evidence>
<gene>
    <name evidence="7" type="primary">mltG</name>
    <name evidence="8" type="ORF">SAMN04489757_102175</name>
</gene>
<dbReference type="GO" id="GO:0009252">
    <property type="term" value="P:peptidoglycan biosynthetic process"/>
    <property type="evidence" value="ECO:0007669"/>
    <property type="project" value="UniProtKB-UniRule"/>
</dbReference>
<dbReference type="Pfam" id="PF02618">
    <property type="entry name" value="YceG"/>
    <property type="match status" value="1"/>
</dbReference>
<keyword evidence="6 7" id="KW-0961">Cell wall biogenesis/degradation</keyword>
<dbReference type="PANTHER" id="PTHR30518">
    <property type="entry name" value="ENDOLYTIC MUREIN TRANSGLYCOSYLASE"/>
    <property type="match status" value="1"/>
</dbReference>
<dbReference type="InterPro" id="IPR003770">
    <property type="entry name" value="MLTG-like"/>
</dbReference>
<dbReference type="HAMAP" id="MF_02065">
    <property type="entry name" value="MltG"/>
    <property type="match status" value="1"/>
</dbReference>
<keyword evidence="3 7" id="KW-1133">Transmembrane helix</keyword>
<dbReference type="RefSeq" id="WP_091684086.1">
    <property type="nucleotide sequence ID" value="NZ_BAABFM010000017.1"/>
</dbReference>
<dbReference type="NCBIfam" id="TIGR00247">
    <property type="entry name" value="endolytic transglycosylase MltG"/>
    <property type="match status" value="1"/>
</dbReference>
<organism evidence="8 9">
    <name type="scientific">Anaerocolumna aminovalerica</name>
    <dbReference type="NCBI Taxonomy" id="1527"/>
    <lineage>
        <taxon>Bacteria</taxon>
        <taxon>Bacillati</taxon>
        <taxon>Bacillota</taxon>
        <taxon>Clostridia</taxon>
        <taxon>Lachnospirales</taxon>
        <taxon>Lachnospiraceae</taxon>
        <taxon>Anaerocolumna</taxon>
    </lineage>
</organism>
<dbReference type="STRING" id="1527.SAMN04489757_102175"/>
<evidence type="ECO:0000256" key="5">
    <source>
        <dbReference type="ARBA" id="ARBA00023239"/>
    </source>
</evidence>
<evidence type="ECO:0000256" key="4">
    <source>
        <dbReference type="ARBA" id="ARBA00023136"/>
    </source>
</evidence>
<dbReference type="PANTHER" id="PTHR30518:SF2">
    <property type="entry name" value="ENDOLYTIC MUREIN TRANSGLYCOSYLASE"/>
    <property type="match status" value="1"/>
</dbReference>
<dbReference type="EC" id="4.2.2.29" evidence="7"/>
<protein>
    <recommendedName>
        <fullName evidence="7">Endolytic murein transglycosylase</fullName>
        <ecNumber evidence="7">4.2.2.29</ecNumber>
    </recommendedName>
    <alternativeName>
        <fullName evidence="7">Peptidoglycan lytic transglycosylase</fullName>
    </alternativeName>
    <alternativeName>
        <fullName evidence="7">Peptidoglycan polymerization terminase</fullName>
    </alternativeName>
</protein>
<dbReference type="OrthoDB" id="9814591at2"/>
<dbReference type="Proteomes" id="UP000198806">
    <property type="component" value="Unassembled WGS sequence"/>
</dbReference>
<comment type="catalytic activity">
    <reaction evidence="7">
        <text>a peptidoglycan chain = a peptidoglycan chain with N-acetyl-1,6-anhydromuramyl-[peptide] at the reducing end + a peptidoglycan chain with N-acetylglucosamine at the non-reducing end.</text>
        <dbReference type="EC" id="4.2.2.29"/>
    </reaction>
</comment>
<feature type="site" description="Important for catalytic activity" evidence="7">
    <location>
        <position position="321"/>
    </location>
</feature>
<keyword evidence="4 7" id="KW-0472">Membrane</keyword>
<evidence type="ECO:0000313" key="9">
    <source>
        <dbReference type="Proteomes" id="UP000198806"/>
    </source>
</evidence>
<dbReference type="EMBL" id="FOWD01000002">
    <property type="protein sequence ID" value="SFN82730.1"/>
    <property type="molecule type" value="Genomic_DNA"/>
</dbReference>
<dbReference type="AlphaFoldDB" id="A0A1I5C6L9"/>
<keyword evidence="2 7" id="KW-0812">Transmembrane</keyword>
<keyword evidence="9" id="KW-1185">Reference proteome</keyword>
<sequence length="436" mass="49589">MKRKRLVFMVILLVFTNVTLLFLPYIEAEAASKKYGLIIANEKGKYTFYDLNEAEGKAGLETVGNGNVMVPLWRMTKLMPGLTYKYDSKTKEATVTNKSNGKKIVFKKDSTYFNYYSSKSSKPEKKKMVYKMYLSQKSSSVMVHMSALRWVMNSAKGCKYYKIEDMKKGGYDTSIYSGLLVYNPYQEVTGLAKATEVNNISKTVRVTIPEGYAVSQVFELLVSKGVCASTKSLYDALYNYDFSYYPLVKAIPENEFRCFLLEGYLYPDTYEFYRLSKGQDVIGKFLRNGESKITEDMRLKAESLGYTMDEILTIASLIEKEAGNSKTMADISSVIHNRLSKGMKLQLDASIYYVERYIKPNIDGDINRYNSYYNTYKTGALPSGPICNPGIKAINAALNPAQTEYLYFYSDENGEYHFSKEYVNPKANASNENVTK</sequence>
<keyword evidence="5 7" id="KW-0456">Lyase</keyword>
<evidence type="ECO:0000313" key="8">
    <source>
        <dbReference type="EMBL" id="SFN82730.1"/>
    </source>
</evidence>
<evidence type="ECO:0000256" key="2">
    <source>
        <dbReference type="ARBA" id="ARBA00022692"/>
    </source>
</evidence>
<dbReference type="GO" id="GO:0005886">
    <property type="term" value="C:plasma membrane"/>
    <property type="evidence" value="ECO:0007669"/>
    <property type="project" value="UniProtKB-UniRule"/>
</dbReference>
<evidence type="ECO:0000256" key="7">
    <source>
        <dbReference type="HAMAP-Rule" id="MF_02065"/>
    </source>
</evidence>
<reference evidence="8 9" key="1">
    <citation type="submission" date="2016-10" db="EMBL/GenBank/DDBJ databases">
        <authorList>
            <person name="de Groot N.N."/>
        </authorList>
    </citation>
    <scope>NUCLEOTIDE SEQUENCE [LARGE SCALE GENOMIC DNA]</scope>
    <source>
        <strain evidence="8 9">DSM 1283</strain>
    </source>
</reference>
<dbReference type="GO" id="GO:0071555">
    <property type="term" value="P:cell wall organization"/>
    <property type="evidence" value="ECO:0007669"/>
    <property type="project" value="UniProtKB-KW"/>
</dbReference>
<accession>A0A1I5C6L9</accession>
<evidence type="ECO:0000256" key="1">
    <source>
        <dbReference type="ARBA" id="ARBA00022475"/>
    </source>
</evidence>